<dbReference type="Gene3D" id="3.30.565.10">
    <property type="entry name" value="Histidine kinase-like ATPase, C-terminal domain"/>
    <property type="match status" value="1"/>
</dbReference>
<evidence type="ECO:0000256" key="5">
    <source>
        <dbReference type="ARBA" id="ARBA00022553"/>
    </source>
</evidence>
<dbReference type="GO" id="GO:0030295">
    <property type="term" value="F:protein kinase activator activity"/>
    <property type="evidence" value="ECO:0007669"/>
    <property type="project" value="TreeGrafter"/>
</dbReference>
<evidence type="ECO:0000256" key="2">
    <source>
        <dbReference type="ARBA" id="ARBA00004651"/>
    </source>
</evidence>
<dbReference type="PROSITE" id="PS50109">
    <property type="entry name" value="HIS_KIN"/>
    <property type="match status" value="1"/>
</dbReference>
<evidence type="ECO:0000256" key="12">
    <source>
        <dbReference type="ARBA" id="ARBA00023012"/>
    </source>
</evidence>
<dbReference type="Pfam" id="PF17203">
    <property type="entry name" value="sCache_3_2"/>
    <property type="match status" value="1"/>
</dbReference>
<feature type="transmembrane region" description="Helical" evidence="15">
    <location>
        <begin position="7"/>
        <end position="34"/>
    </location>
</feature>
<evidence type="ECO:0000256" key="8">
    <source>
        <dbReference type="ARBA" id="ARBA00022741"/>
    </source>
</evidence>
<dbReference type="SUPFAM" id="SSF103190">
    <property type="entry name" value="Sensory domain-like"/>
    <property type="match status" value="1"/>
</dbReference>
<evidence type="ECO:0000256" key="13">
    <source>
        <dbReference type="ARBA" id="ARBA00023136"/>
    </source>
</evidence>
<keyword evidence="10" id="KW-0067">ATP-binding</keyword>
<evidence type="ECO:0000256" key="9">
    <source>
        <dbReference type="ARBA" id="ARBA00022777"/>
    </source>
</evidence>
<evidence type="ECO:0000256" key="6">
    <source>
        <dbReference type="ARBA" id="ARBA00022679"/>
    </source>
</evidence>
<dbReference type="InterPro" id="IPR035965">
    <property type="entry name" value="PAS-like_dom_sf"/>
</dbReference>
<dbReference type="InterPro" id="IPR004358">
    <property type="entry name" value="Sig_transdc_His_kin-like_C"/>
</dbReference>
<dbReference type="PANTHER" id="PTHR42878:SF14">
    <property type="entry name" value="OSMOLARITY TWO-COMPONENT SYSTEM PROTEIN SSK1"/>
    <property type="match status" value="1"/>
</dbReference>
<dbReference type="SUPFAM" id="SSF55785">
    <property type="entry name" value="PYP-like sensor domain (PAS domain)"/>
    <property type="match status" value="1"/>
</dbReference>
<keyword evidence="12" id="KW-0902">Two-component regulatory system</keyword>
<evidence type="ECO:0000256" key="15">
    <source>
        <dbReference type="SAM" id="Phobius"/>
    </source>
</evidence>
<dbReference type="InterPro" id="IPR033463">
    <property type="entry name" value="sCache_3"/>
</dbReference>
<dbReference type="PANTHER" id="PTHR42878">
    <property type="entry name" value="TWO-COMPONENT HISTIDINE KINASE"/>
    <property type="match status" value="1"/>
</dbReference>
<dbReference type="SUPFAM" id="SSF55874">
    <property type="entry name" value="ATPase domain of HSP90 chaperone/DNA topoisomerase II/histidine kinase"/>
    <property type="match status" value="1"/>
</dbReference>
<dbReference type="PRINTS" id="PR00344">
    <property type="entry name" value="BCTRLSENSOR"/>
</dbReference>
<comment type="subcellular location">
    <subcellularLocation>
        <location evidence="2">Cell membrane</location>
        <topology evidence="2">Multi-pass membrane protein</topology>
    </subcellularLocation>
</comment>
<keyword evidence="6" id="KW-0808">Transferase</keyword>
<name>A0A2K9DAK0_9MICO</name>
<dbReference type="KEGG" id="mhos:CXR34_06600"/>
<organism evidence="17 18">
    <name type="scientific">Microbacterium hominis</name>
    <dbReference type="NCBI Taxonomy" id="162426"/>
    <lineage>
        <taxon>Bacteria</taxon>
        <taxon>Bacillati</taxon>
        <taxon>Actinomycetota</taxon>
        <taxon>Actinomycetes</taxon>
        <taxon>Micrococcales</taxon>
        <taxon>Microbacteriaceae</taxon>
        <taxon>Microbacterium</taxon>
    </lineage>
</organism>
<keyword evidence="5" id="KW-0597">Phosphoprotein</keyword>
<keyword evidence="9 17" id="KW-0418">Kinase</keyword>
<dbReference type="Proteomes" id="UP000233276">
    <property type="component" value="Chromosome"/>
</dbReference>
<dbReference type="GO" id="GO:0005886">
    <property type="term" value="C:plasma membrane"/>
    <property type="evidence" value="ECO:0007669"/>
    <property type="project" value="UniProtKB-SubCell"/>
</dbReference>
<evidence type="ECO:0000256" key="3">
    <source>
        <dbReference type="ARBA" id="ARBA00012438"/>
    </source>
</evidence>
<dbReference type="SUPFAM" id="SSF55890">
    <property type="entry name" value="Sporulation response regulatory protein Spo0B"/>
    <property type="match status" value="1"/>
</dbReference>
<protein>
    <recommendedName>
        <fullName evidence="14">Sensor-like histidine kinase SenX3</fullName>
        <ecNumber evidence="3">2.7.13.3</ecNumber>
    </recommendedName>
</protein>
<evidence type="ECO:0000256" key="14">
    <source>
        <dbReference type="ARBA" id="ARBA00039401"/>
    </source>
</evidence>
<dbReference type="InterPro" id="IPR050351">
    <property type="entry name" value="BphY/WalK/GraS-like"/>
</dbReference>
<dbReference type="InterPro" id="IPR029151">
    <property type="entry name" value="Sensor-like_sf"/>
</dbReference>
<dbReference type="Gene3D" id="3.30.450.20">
    <property type="entry name" value="PAS domain"/>
    <property type="match status" value="2"/>
</dbReference>
<keyword evidence="11 15" id="KW-1133">Transmembrane helix</keyword>
<dbReference type="EC" id="2.7.13.3" evidence="3"/>
<proteinExistence type="predicted"/>
<feature type="transmembrane region" description="Helical" evidence="15">
    <location>
        <begin position="177"/>
        <end position="200"/>
    </location>
</feature>
<dbReference type="InterPro" id="IPR016120">
    <property type="entry name" value="Sig_transdc_His_kin_SpoOB"/>
</dbReference>
<dbReference type="CDD" id="cd00075">
    <property type="entry name" value="HATPase"/>
    <property type="match status" value="1"/>
</dbReference>
<evidence type="ECO:0000259" key="16">
    <source>
        <dbReference type="PROSITE" id="PS50109"/>
    </source>
</evidence>
<reference evidence="17 18" key="1">
    <citation type="submission" date="2017-12" db="EMBL/GenBank/DDBJ databases">
        <title>Isolation and characterization of estrogens degradatiion strain Microbacterium hominis SJTG1.</title>
        <authorList>
            <person name="Xiong W."/>
            <person name="Yin C."/>
            <person name="Zheng D."/>
            <person name="Liang R."/>
        </authorList>
    </citation>
    <scope>NUCLEOTIDE SEQUENCE [LARGE SCALE GENOMIC DNA]</scope>
    <source>
        <strain evidence="17 18">SJTG1</strain>
    </source>
</reference>
<dbReference type="GO" id="GO:0000155">
    <property type="term" value="F:phosphorelay sensor kinase activity"/>
    <property type="evidence" value="ECO:0007669"/>
    <property type="project" value="InterPro"/>
</dbReference>
<feature type="domain" description="Histidine kinase" evidence="16">
    <location>
        <begin position="389"/>
        <end position="522"/>
    </location>
</feature>
<sequence>MRFATRAALLLLATVVAVVAVCVVVFVILGVQLLRAEAETSALNIARTIAVDPQVRAEVAAISADPGTPDGAELRDGELQRLADAVTARTGTLFVVIADDHGIRLAHPDPDQLGRPVSTDYRQVLAGNEVVTWEEGTLGVSARAKVPILPPDGEGTAPVGEVSVGFEPSSVFDDLPALLGGIAAAAGAGILVAALAGLVLRRRWERVTLGLQPEELVALVQNQAAVLDGVGDGVVALDGEGTVRLCNETARRLLDLDAPEGRTLEELGVAPAILVAVREGTAGDGIVVGDRVLYVDAQPVRREGRDLGAVLIVRDRTDIVALTERLDTVRAMTGALRVQRHEFANRLHVAAGLLDAGRDREAREFLGDQLQRGPVDYPVENLDLIGDALLHALIGAHALEAGERGVRVSIDPDSLLLSPLRDVEDVAAVLGNLVDNAVRAAVAGPEPREVRIGCFGDGPDLVLTVADSGAGVPDDADLFRRSARPASDLDRVHGLGVGLPLSRELARRRGGEVWLIDPGGRGPAGSGTGAVFGARLVDVLDAGTAADPTSGKDSAR</sequence>
<dbReference type="Pfam" id="PF02518">
    <property type="entry name" value="HATPase_c"/>
    <property type="match status" value="1"/>
</dbReference>
<dbReference type="AlphaFoldDB" id="A0A2K9DAK0"/>
<dbReference type="GO" id="GO:0007234">
    <property type="term" value="P:osmosensory signaling via phosphorelay pathway"/>
    <property type="evidence" value="ECO:0007669"/>
    <property type="project" value="TreeGrafter"/>
</dbReference>
<dbReference type="EMBL" id="CP025299">
    <property type="protein sequence ID" value="AUG29171.1"/>
    <property type="molecule type" value="Genomic_DNA"/>
</dbReference>
<keyword evidence="13 15" id="KW-0472">Membrane</keyword>
<comment type="catalytic activity">
    <reaction evidence="1">
        <text>ATP + protein L-histidine = ADP + protein N-phospho-L-histidine.</text>
        <dbReference type="EC" id="2.7.13.3"/>
    </reaction>
</comment>
<dbReference type="GO" id="GO:0005524">
    <property type="term" value="F:ATP binding"/>
    <property type="evidence" value="ECO:0007669"/>
    <property type="project" value="UniProtKB-KW"/>
</dbReference>
<keyword evidence="4" id="KW-1003">Cell membrane</keyword>
<dbReference type="GO" id="GO:0000156">
    <property type="term" value="F:phosphorelay response regulator activity"/>
    <property type="evidence" value="ECO:0007669"/>
    <property type="project" value="TreeGrafter"/>
</dbReference>
<dbReference type="InterPro" id="IPR005467">
    <property type="entry name" value="His_kinase_dom"/>
</dbReference>
<evidence type="ECO:0000256" key="7">
    <source>
        <dbReference type="ARBA" id="ARBA00022692"/>
    </source>
</evidence>
<keyword evidence="8" id="KW-0547">Nucleotide-binding</keyword>
<gene>
    <name evidence="17" type="ORF">CXR34_06600</name>
</gene>
<evidence type="ECO:0000256" key="4">
    <source>
        <dbReference type="ARBA" id="ARBA00022475"/>
    </source>
</evidence>
<dbReference type="SMART" id="SM00387">
    <property type="entry name" value="HATPase_c"/>
    <property type="match status" value="1"/>
</dbReference>
<dbReference type="InterPro" id="IPR003594">
    <property type="entry name" value="HATPase_dom"/>
</dbReference>
<dbReference type="RefSeq" id="WP_101305975.1">
    <property type="nucleotide sequence ID" value="NZ_CP025299.1"/>
</dbReference>
<evidence type="ECO:0000313" key="18">
    <source>
        <dbReference type="Proteomes" id="UP000233276"/>
    </source>
</evidence>
<accession>A0A2K9DAK0</accession>
<evidence type="ECO:0000256" key="10">
    <source>
        <dbReference type="ARBA" id="ARBA00022840"/>
    </source>
</evidence>
<keyword evidence="7 15" id="KW-0812">Transmembrane</keyword>
<dbReference type="InterPro" id="IPR036890">
    <property type="entry name" value="HATPase_C_sf"/>
</dbReference>
<evidence type="ECO:0000313" key="17">
    <source>
        <dbReference type="EMBL" id="AUG29171.1"/>
    </source>
</evidence>
<evidence type="ECO:0000256" key="11">
    <source>
        <dbReference type="ARBA" id="ARBA00022989"/>
    </source>
</evidence>
<evidence type="ECO:0000256" key="1">
    <source>
        <dbReference type="ARBA" id="ARBA00000085"/>
    </source>
</evidence>